<feature type="binding site" evidence="7">
    <location>
        <begin position="9"/>
        <end position="11"/>
    </location>
    <ligand>
        <name>FMN</name>
        <dbReference type="ChEBI" id="CHEBI:58210"/>
    </ligand>
</feature>
<dbReference type="InterPro" id="IPR004507">
    <property type="entry name" value="UbiX-like"/>
</dbReference>
<dbReference type="AlphaFoldDB" id="A0A1D8GM94"/>
<evidence type="ECO:0000256" key="1">
    <source>
        <dbReference type="ARBA" id="ARBA00022602"/>
    </source>
</evidence>
<evidence type="ECO:0000256" key="3">
    <source>
        <dbReference type="ARBA" id="ARBA00022643"/>
    </source>
</evidence>
<feature type="binding site" evidence="7">
    <location>
        <position position="122"/>
    </location>
    <ligand>
        <name>FMN</name>
        <dbReference type="ChEBI" id="CHEBI:58210"/>
    </ligand>
</feature>
<reference evidence="9 10" key="1">
    <citation type="submission" date="2016-09" db="EMBL/GenBank/DDBJ databases">
        <title>Genomic analysis reveals versatility of anaerobic energy metabolism of Geosporobacter ferrireducens IRF9 of phylum Firmicutes.</title>
        <authorList>
            <person name="Kim S.-J."/>
        </authorList>
    </citation>
    <scope>NUCLEOTIDE SEQUENCE [LARGE SCALE GENOMIC DNA]</scope>
    <source>
        <strain evidence="9 10">IRF9</strain>
    </source>
</reference>
<keyword evidence="1 7" id="KW-0637">Prenyltransferase</keyword>
<comment type="function">
    <text evidence="7">Flavin prenyltransferase that catalyzes the synthesis of the prenylated FMN cofactor (prenyl-FMN) for 4-hydroxy-3-polyprenylbenzoic acid decarboxylase UbiD. The prenyltransferase is metal-independent and links a dimethylallyl moiety from dimethylallyl monophosphate (DMAP) to the flavin N5 and C6 atoms of FMN.</text>
</comment>
<dbReference type="NCBIfam" id="TIGR00421">
    <property type="entry name" value="ubiX_pad"/>
    <property type="match status" value="1"/>
</dbReference>
<evidence type="ECO:0000313" key="9">
    <source>
        <dbReference type="EMBL" id="AOT72039.1"/>
    </source>
</evidence>
<feature type="domain" description="Flavoprotein" evidence="8">
    <location>
        <begin position="1"/>
        <end position="172"/>
    </location>
</feature>
<dbReference type="GO" id="GO:0106141">
    <property type="term" value="F:flavin prenyltransferase activity"/>
    <property type="evidence" value="ECO:0007669"/>
    <property type="project" value="UniProtKB-EC"/>
</dbReference>
<dbReference type="OrthoDB" id="9781577at2"/>
<dbReference type="Gene3D" id="3.40.50.1950">
    <property type="entry name" value="Flavin prenyltransferase-like"/>
    <property type="match status" value="1"/>
</dbReference>
<dbReference type="FunFam" id="3.40.50.1950:FF:000001">
    <property type="entry name" value="Flavin prenyltransferase UbiX"/>
    <property type="match status" value="1"/>
</dbReference>
<dbReference type="InterPro" id="IPR036551">
    <property type="entry name" value="Flavin_trans-like"/>
</dbReference>
<keyword evidence="3 7" id="KW-0288">FMN</keyword>
<comment type="similarity">
    <text evidence="6 7">Belongs to the UbiX/PAD1 family.</text>
</comment>
<dbReference type="RefSeq" id="WP_069980354.1">
    <property type="nucleotide sequence ID" value="NZ_CP017269.1"/>
</dbReference>
<protein>
    <recommendedName>
        <fullName evidence="7">Flavin prenyltransferase UbiX</fullName>
        <ecNumber evidence="7">2.5.1.129</ecNumber>
    </recommendedName>
</protein>
<dbReference type="PANTHER" id="PTHR43374">
    <property type="entry name" value="FLAVIN PRENYLTRANSFERASE"/>
    <property type="match status" value="1"/>
</dbReference>
<sequence length="186" mass="20570">MKLIIAITGATGAIFGIRILEALKDKKEIETHLIISKWGKVTIETETTYTVDSLILMADCYYSEDNLAAAISSGSFKCDGMIVAPCTMKTLAGIANGYTEDLIIRAADVTIKEKRKLILMVRETPLNAIHLENMLKLCNMGVIIAPPVPAFYTKPNSLDDLINQTVGRILDNFHIELDTLKRWNGL</sequence>
<gene>
    <name evidence="7" type="primary">ubiX</name>
    <name evidence="9" type="ORF">Gferi_22375</name>
</gene>
<dbReference type="EMBL" id="CP017269">
    <property type="protein sequence ID" value="AOT72039.1"/>
    <property type="molecule type" value="Genomic_DNA"/>
</dbReference>
<evidence type="ECO:0000256" key="7">
    <source>
        <dbReference type="HAMAP-Rule" id="MF_01984"/>
    </source>
</evidence>
<feature type="binding site" evidence="7">
    <location>
        <position position="168"/>
    </location>
    <ligand>
        <name>dimethylallyl phosphate</name>
        <dbReference type="ChEBI" id="CHEBI:88052"/>
    </ligand>
</feature>
<feature type="binding site" evidence="7">
    <location>
        <begin position="87"/>
        <end position="90"/>
    </location>
    <ligand>
        <name>FMN</name>
        <dbReference type="ChEBI" id="CHEBI:58210"/>
    </ligand>
</feature>
<dbReference type="EC" id="2.5.1.129" evidence="7"/>
<proteinExistence type="inferred from homology"/>
<comment type="catalytic activity">
    <reaction evidence="5 7">
        <text>dimethylallyl phosphate + FMNH2 = prenylated FMNH2 + phosphate</text>
        <dbReference type="Rhea" id="RHEA:37743"/>
        <dbReference type="ChEBI" id="CHEBI:43474"/>
        <dbReference type="ChEBI" id="CHEBI:57618"/>
        <dbReference type="ChEBI" id="CHEBI:87467"/>
        <dbReference type="ChEBI" id="CHEBI:88052"/>
        <dbReference type="EC" id="2.5.1.129"/>
    </reaction>
</comment>
<keyword evidence="2 7" id="KW-0285">Flavoprotein</keyword>
<dbReference type="HAMAP" id="MF_01984">
    <property type="entry name" value="ubiX_pad"/>
    <property type="match status" value="1"/>
</dbReference>
<dbReference type="PANTHER" id="PTHR43374:SF1">
    <property type="entry name" value="FLAVIN PRENYLTRANSFERASE PAD1, MITOCHONDRIAL"/>
    <property type="match status" value="1"/>
</dbReference>
<evidence type="ECO:0000256" key="4">
    <source>
        <dbReference type="ARBA" id="ARBA00022679"/>
    </source>
</evidence>
<evidence type="ECO:0000256" key="5">
    <source>
        <dbReference type="ARBA" id="ARBA00050612"/>
    </source>
</evidence>
<keyword evidence="10" id="KW-1185">Reference proteome</keyword>
<evidence type="ECO:0000259" key="8">
    <source>
        <dbReference type="Pfam" id="PF02441"/>
    </source>
</evidence>
<dbReference type="NCBIfam" id="NF004685">
    <property type="entry name" value="PRK06029.1"/>
    <property type="match status" value="1"/>
</dbReference>
<organism evidence="9 10">
    <name type="scientific">Geosporobacter ferrireducens</name>
    <dbReference type="NCBI Taxonomy" id="1424294"/>
    <lineage>
        <taxon>Bacteria</taxon>
        <taxon>Bacillati</taxon>
        <taxon>Bacillota</taxon>
        <taxon>Clostridia</taxon>
        <taxon>Peptostreptococcales</taxon>
        <taxon>Thermotaleaceae</taxon>
        <taxon>Geosporobacter</taxon>
    </lineage>
</organism>
<dbReference type="InterPro" id="IPR003382">
    <property type="entry name" value="Flavoprotein"/>
</dbReference>
<dbReference type="SUPFAM" id="SSF52507">
    <property type="entry name" value="Homo-oligomeric flavin-containing Cys decarboxylases, HFCD"/>
    <property type="match status" value="1"/>
</dbReference>
<dbReference type="Proteomes" id="UP000095743">
    <property type="component" value="Chromosome"/>
</dbReference>
<evidence type="ECO:0000256" key="2">
    <source>
        <dbReference type="ARBA" id="ARBA00022630"/>
    </source>
</evidence>
<evidence type="ECO:0000313" key="10">
    <source>
        <dbReference type="Proteomes" id="UP000095743"/>
    </source>
</evidence>
<comment type="caution">
    <text evidence="7">Lacks conserved residue(s) required for the propagation of feature annotation.</text>
</comment>
<dbReference type="STRING" id="1424294.Gferi_22375"/>
<feature type="binding site" evidence="7">
    <location>
        <position position="152"/>
    </location>
    <ligand>
        <name>dimethylallyl phosphate</name>
        <dbReference type="ChEBI" id="CHEBI:88052"/>
    </ligand>
</feature>
<feature type="binding site" evidence="7">
    <location>
        <position position="36"/>
    </location>
    <ligand>
        <name>FMN</name>
        <dbReference type="ChEBI" id="CHEBI:58210"/>
    </ligand>
</feature>
<name>A0A1D8GM94_9FIRM</name>
<evidence type="ECO:0000256" key="6">
    <source>
        <dbReference type="ARBA" id="ARBA00060793"/>
    </source>
</evidence>
<dbReference type="KEGG" id="gfe:Gferi_22375"/>
<accession>A0A1D8GM94</accession>
<keyword evidence="4 7" id="KW-0808">Transferase</keyword>
<dbReference type="GO" id="GO:0016831">
    <property type="term" value="F:carboxy-lyase activity"/>
    <property type="evidence" value="ECO:0007669"/>
    <property type="project" value="TreeGrafter"/>
</dbReference>
<dbReference type="Pfam" id="PF02441">
    <property type="entry name" value="Flavoprotein"/>
    <property type="match status" value="1"/>
</dbReference>